<dbReference type="InterPro" id="IPR027417">
    <property type="entry name" value="P-loop_NTPase"/>
</dbReference>
<dbReference type="GO" id="GO:0043023">
    <property type="term" value="F:ribosomal large subunit binding"/>
    <property type="evidence" value="ECO:0007669"/>
    <property type="project" value="UniProtKB-UniRule"/>
</dbReference>
<keyword evidence="1 7" id="KW-0699">rRNA-binding</keyword>
<dbReference type="SMART" id="SM00534">
    <property type="entry name" value="MUTSac"/>
    <property type="match status" value="1"/>
</dbReference>
<dbReference type="InterPro" id="IPR007696">
    <property type="entry name" value="DNA_mismatch_repair_MutS_core"/>
</dbReference>
<dbReference type="GO" id="GO:0140664">
    <property type="term" value="F:ATP-dependent DNA damage sensor activity"/>
    <property type="evidence" value="ECO:0007669"/>
    <property type="project" value="InterPro"/>
</dbReference>
<dbReference type="AlphaFoldDB" id="A0A449BEB0"/>
<dbReference type="FunFam" id="3.40.50.300:FF:000830">
    <property type="entry name" value="Endonuclease MutS2"/>
    <property type="match status" value="1"/>
</dbReference>
<dbReference type="Gene3D" id="3.40.50.300">
    <property type="entry name" value="P-loop containing nucleotide triphosphate hydrolases"/>
    <property type="match status" value="1"/>
</dbReference>
<dbReference type="InterPro" id="IPR005747">
    <property type="entry name" value="MutS2"/>
</dbReference>
<keyword evidence="2 7" id="KW-0547">Nucleotide-binding</keyword>
<feature type="binding site" evidence="7">
    <location>
        <begin position="329"/>
        <end position="336"/>
    </location>
    <ligand>
        <name>ATP</name>
        <dbReference type="ChEBI" id="CHEBI:30616"/>
    </ligand>
</feature>
<feature type="coiled-coil region" evidence="8">
    <location>
        <begin position="143"/>
        <end position="170"/>
    </location>
</feature>
<dbReference type="GO" id="GO:0016887">
    <property type="term" value="F:ATP hydrolysis activity"/>
    <property type="evidence" value="ECO:0007669"/>
    <property type="project" value="InterPro"/>
</dbReference>
<keyword evidence="7" id="KW-0540">Nuclease</keyword>
<evidence type="ECO:0000256" key="4">
    <source>
        <dbReference type="ARBA" id="ARBA00022840"/>
    </source>
</evidence>
<keyword evidence="4 7" id="KW-0067">ATP-binding</keyword>
<evidence type="ECO:0000256" key="1">
    <source>
        <dbReference type="ARBA" id="ARBA00022730"/>
    </source>
</evidence>
<keyword evidence="6 7" id="KW-0238">DNA-binding</keyword>
<evidence type="ECO:0000313" key="10">
    <source>
        <dbReference type="EMBL" id="VEU80793.1"/>
    </source>
</evidence>
<dbReference type="InterPro" id="IPR036187">
    <property type="entry name" value="DNA_mismatch_repair_MutS_sf"/>
</dbReference>
<dbReference type="GO" id="GO:0019843">
    <property type="term" value="F:rRNA binding"/>
    <property type="evidence" value="ECO:0007669"/>
    <property type="project" value="UniProtKB-UniRule"/>
</dbReference>
<dbReference type="SMART" id="SM00463">
    <property type="entry name" value="SMR"/>
    <property type="match status" value="1"/>
</dbReference>
<dbReference type="PANTHER" id="PTHR48466:SF2">
    <property type="entry name" value="OS10G0509000 PROTEIN"/>
    <property type="match status" value="1"/>
</dbReference>
<dbReference type="HAMAP" id="MF_00092">
    <property type="entry name" value="MutS2"/>
    <property type="match status" value="1"/>
</dbReference>
<dbReference type="GO" id="GO:0005524">
    <property type="term" value="F:ATP binding"/>
    <property type="evidence" value="ECO:0007669"/>
    <property type="project" value="UniProtKB-UniRule"/>
</dbReference>
<dbReference type="STRING" id="1278311.GCA_000428705_00173"/>
<comment type="subunit">
    <text evidence="7">Homodimer. Binds to stalled ribosomes, contacting rRNA.</text>
</comment>
<dbReference type="SMART" id="SM00533">
    <property type="entry name" value="MUTSd"/>
    <property type="match status" value="1"/>
</dbReference>
<organism evidence="10 11">
    <name type="scientific">Haploplasma axanthum</name>
    <name type="common">Acholeplasma axanthum</name>
    <dbReference type="NCBI Taxonomy" id="29552"/>
    <lineage>
        <taxon>Bacteria</taxon>
        <taxon>Bacillati</taxon>
        <taxon>Mycoplasmatota</taxon>
        <taxon>Mollicutes</taxon>
        <taxon>Acholeplasmatales</taxon>
        <taxon>Acholeplasmataceae</taxon>
        <taxon>Haploplasma</taxon>
    </lineage>
</organism>
<dbReference type="Pfam" id="PF20297">
    <property type="entry name" value="MSSS"/>
    <property type="match status" value="1"/>
</dbReference>
<dbReference type="Pfam" id="PF01713">
    <property type="entry name" value="Smr"/>
    <property type="match status" value="1"/>
</dbReference>
<evidence type="ECO:0000256" key="5">
    <source>
        <dbReference type="ARBA" id="ARBA00022884"/>
    </source>
</evidence>
<keyword evidence="7" id="KW-0255">Endonuclease</keyword>
<evidence type="ECO:0000256" key="6">
    <source>
        <dbReference type="ARBA" id="ARBA00023125"/>
    </source>
</evidence>
<dbReference type="PROSITE" id="PS00486">
    <property type="entry name" value="DNA_MISMATCH_REPAIR_2"/>
    <property type="match status" value="1"/>
</dbReference>
<feature type="domain" description="Smr" evidence="9">
    <location>
        <begin position="697"/>
        <end position="772"/>
    </location>
</feature>
<evidence type="ECO:0000256" key="3">
    <source>
        <dbReference type="ARBA" id="ARBA00022801"/>
    </source>
</evidence>
<dbReference type="NCBIfam" id="TIGR01069">
    <property type="entry name" value="mutS2"/>
    <property type="match status" value="1"/>
</dbReference>
<sequence length="772" mass="88693">MSFSTKTLEFDAIKTQVQKYAYSEITKNRIEEMLPETNLFKINKITNETNEILKIVARFGTIPFLENFDNNILSNDNILERVYSLEELLYLRLYLIMEQNITNYFLISKEFKLEYVTEKIKFNDHLRLLSILNQTFTDYGEIFDDASKELKRLRTLIKKLQLDLETKLQKLLNTYQDYLSENIIVTRNGRYCLAVKEGSKNKVKGVIHDVSSSRQTVFIEPELSLHITAEIELNKILEEKEITKILTIITQDVNKNFESLKENFSKFIELDLIHAKAKYSLATNGILPRLNNQGRIKLINGKHPLLDQKIAVPISLELDKNNNILLITGPNTGGKTVALKTIGLLTIMLQSGILIPVNEESEIAVFDNIFADIGDEQSIINSLSTFSSHIARVIKFLNTLTDNSLILLDELGSGTDPIEGVALAIAIIEEFNKKDIRLVVTSHYSELKTYAYESEGILTASVAFDKDSLKPLYYLQHGISGDSHARLIAKRLGMNDSVIEKANYLYARKETDLSKIIGKLNEEKKQLEIERKRLSDLEGKYNFEKDNLELTRKKLIDEQNTVIDQIRKKELEKWQEKEIEVQLLIEEIENNKNVKEHHIADLKGKISEKPHKDISYDKTKTFNVGDQVYIKSYQQYGIVKEKKDNKYRVKFGIFDLEFKLSDLEMFDSKKKVEKKEIKKVNKNQNKHDVSTSSSMRVDLRGFRFEDVHDELDKAIDKALISNLHSLTIIHGFGTGAVRKAVYDYIAKSKLIASHRYGQEGEGLNGVTVITLK</sequence>
<dbReference type="InterPro" id="IPR002625">
    <property type="entry name" value="Smr_dom"/>
</dbReference>
<dbReference type="GO" id="GO:0006298">
    <property type="term" value="P:mismatch repair"/>
    <property type="evidence" value="ECO:0007669"/>
    <property type="project" value="InterPro"/>
</dbReference>
<dbReference type="GO" id="GO:0045910">
    <property type="term" value="P:negative regulation of DNA recombination"/>
    <property type="evidence" value="ECO:0007669"/>
    <property type="project" value="InterPro"/>
</dbReference>
<comment type="function">
    <text evidence="7">Acts as a ribosome collision sensor, splitting the ribosome into its 2 subunits. Detects stalled/collided 70S ribosomes which it binds and splits by an ATP-hydrolysis driven conformational change. Acts upstream of the ribosome quality control system (RQC), a ribosome-associated complex that mediates the extraction of incompletely synthesized nascent chains from stalled ribosomes and their subsequent degradation. Probably generates substrates for RQC.</text>
</comment>
<dbReference type="PIRSF" id="PIRSF005814">
    <property type="entry name" value="MutS_YshD"/>
    <property type="match status" value="1"/>
</dbReference>
<dbReference type="Pfam" id="PF00488">
    <property type="entry name" value="MutS_V"/>
    <property type="match status" value="1"/>
</dbReference>
<dbReference type="GO" id="GO:0072344">
    <property type="term" value="P:rescue of stalled ribosome"/>
    <property type="evidence" value="ECO:0007669"/>
    <property type="project" value="UniProtKB-UniRule"/>
</dbReference>
<dbReference type="KEGG" id="aaxa:NCTC10138_01178"/>
<dbReference type="SUPFAM" id="SSF160443">
    <property type="entry name" value="SMR domain-like"/>
    <property type="match status" value="1"/>
</dbReference>
<protein>
    <recommendedName>
        <fullName evidence="7">Endonuclease MutS2</fullName>
        <ecNumber evidence="7">3.1.-.-</ecNumber>
    </recommendedName>
    <alternativeName>
        <fullName evidence="7">Ribosome-associated protein quality control-upstream factor</fullName>
        <shortName evidence="7">RQC-upstream factor</shortName>
        <shortName evidence="7">RqcU</shortName>
        <ecNumber evidence="7">3.6.4.-</ecNumber>
    </alternativeName>
</protein>
<dbReference type="InterPro" id="IPR000432">
    <property type="entry name" value="DNA_mismatch_repair_MutS_C"/>
</dbReference>
<evidence type="ECO:0000256" key="2">
    <source>
        <dbReference type="ARBA" id="ARBA00022741"/>
    </source>
</evidence>
<dbReference type="PANTHER" id="PTHR48466">
    <property type="entry name" value="OS10G0509000 PROTEIN-RELATED"/>
    <property type="match status" value="1"/>
</dbReference>
<keyword evidence="11" id="KW-1185">Reference proteome</keyword>
<dbReference type="InterPro" id="IPR046893">
    <property type="entry name" value="MSSS"/>
</dbReference>
<comment type="similarity">
    <text evidence="7">Belongs to the DNA mismatch repair MutS family. MutS2 subfamily.</text>
</comment>
<keyword evidence="8" id="KW-0175">Coiled coil</keyword>
<dbReference type="InterPro" id="IPR036063">
    <property type="entry name" value="Smr_dom_sf"/>
</dbReference>
<name>A0A449BEB0_HAPAX</name>
<reference evidence="10 11" key="1">
    <citation type="submission" date="2019-01" db="EMBL/GenBank/DDBJ databases">
        <authorList>
            <consortium name="Pathogen Informatics"/>
        </authorList>
    </citation>
    <scope>NUCLEOTIDE SEQUENCE [LARGE SCALE GENOMIC DNA]</scope>
    <source>
        <strain evidence="10 11">NCTC10138</strain>
    </source>
</reference>
<dbReference type="EMBL" id="LR215048">
    <property type="protein sequence ID" value="VEU80793.1"/>
    <property type="molecule type" value="Genomic_DNA"/>
</dbReference>
<dbReference type="EC" id="3.6.4.-" evidence="7"/>
<dbReference type="GO" id="GO:0030983">
    <property type="term" value="F:mismatched DNA binding"/>
    <property type="evidence" value="ECO:0007669"/>
    <property type="project" value="InterPro"/>
</dbReference>
<dbReference type="GO" id="GO:0004519">
    <property type="term" value="F:endonuclease activity"/>
    <property type="evidence" value="ECO:0007669"/>
    <property type="project" value="UniProtKB-UniRule"/>
</dbReference>
<dbReference type="PROSITE" id="PS50828">
    <property type="entry name" value="SMR"/>
    <property type="match status" value="1"/>
</dbReference>
<dbReference type="RefSeq" id="WP_026391062.1">
    <property type="nucleotide sequence ID" value="NZ_LR215048.1"/>
</dbReference>
<proteinExistence type="inferred from homology"/>
<dbReference type="Proteomes" id="UP000289841">
    <property type="component" value="Chromosome"/>
</dbReference>
<evidence type="ECO:0000259" key="9">
    <source>
        <dbReference type="PROSITE" id="PS50828"/>
    </source>
</evidence>
<dbReference type="SUPFAM" id="SSF52540">
    <property type="entry name" value="P-loop containing nucleoside triphosphate hydrolases"/>
    <property type="match status" value="1"/>
</dbReference>
<dbReference type="InterPro" id="IPR045076">
    <property type="entry name" value="MutS"/>
</dbReference>
<dbReference type="EC" id="3.1.-.-" evidence="7"/>
<keyword evidence="5 7" id="KW-0694">RNA-binding</keyword>
<dbReference type="SUPFAM" id="SSF48334">
    <property type="entry name" value="DNA repair protein MutS, domain III"/>
    <property type="match status" value="1"/>
</dbReference>
<keyword evidence="3 7" id="KW-0378">Hydrolase</keyword>
<gene>
    <name evidence="7 10" type="primary">mutS2</name>
    <name evidence="7" type="synonym">rqcU</name>
    <name evidence="10" type="ORF">NCTC10138_01178</name>
</gene>
<evidence type="ECO:0000256" key="8">
    <source>
        <dbReference type="SAM" id="Coils"/>
    </source>
</evidence>
<comment type="function">
    <text evidence="7">Endonuclease that is involved in the suppression of homologous recombination and thus may have a key role in the control of bacterial genetic diversity.</text>
</comment>
<accession>A0A449BEB0</accession>
<feature type="coiled-coil region" evidence="8">
    <location>
        <begin position="510"/>
        <end position="605"/>
    </location>
</feature>
<evidence type="ECO:0000313" key="11">
    <source>
        <dbReference type="Proteomes" id="UP000289841"/>
    </source>
</evidence>
<evidence type="ECO:0000256" key="7">
    <source>
        <dbReference type="HAMAP-Rule" id="MF_00092"/>
    </source>
</evidence>
<dbReference type="Gene3D" id="3.30.1370.110">
    <property type="match status" value="1"/>
</dbReference>